<name>A0AA85AA29_9TREM</name>
<dbReference type="WBParaSite" id="SMRG1_73140.1">
    <property type="protein sequence ID" value="SMRG1_73140.1"/>
    <property type="gene ID" value="SMRG1_73140"/>
</dbReference>
<evidence type="ECO:0008006" key="6">
    <source>
        <dbReference type="Google" id="ProtNLM"/>
    </source>
</evidence>
<dbReference type="Pfam" id="PF00191">
    <property type="entry name" value="Annexin"/>
    <property type="match status" value="1"/>
</dbReference>
<keyword evidence="3" id="KW-0041">Annexin</keyword>
<dbReference type="GO" id="GO:0005544">
    <property type="term" value="F:calcium-dependent phospholipid binding"/>
    <property type="evidence" value="ECO:0007669"/>
    <property type="project" value="InterPro"/>
</dbReference>
<dbReference type="GO" id="GO:0005634">
    <property type="term" value="C:nucleus"/>
    <property type="evidence" value="ECO:0007669"/>
    <property type="project" value="TreeGrafter"/>
</dbReference>
<dbReference type="GO" id="GO:0005737">
    <property type="term" value="C:cytoplasm"/>
    <property type="evidence" value="ECO:0007669"/>
    <property type="project" value="TreeGrafter"/>
</dbReference>
<dbReference type="InterPro" id="IPR018502">
    <property type="entry name" value="Annexin_repeat"/>
</dbReference>
<dbReference type="PANTHER" id="PTHR10502">
    <property type="entry name" value="ANNEXIN"/>
    <property type="match status" value="1"/>
</dbReference>
<reference evidence="5" key="1">
    <citation type="submission" date="2023-11" db="UniProtKB">
        <authorList>
            <consortium name="WormBaseParasite"/>
        </authorList>
    </citation>
    <scope>IDENTIFICATION</scope>
</reference>
<dbReference type="SUPFAM" id="SSF47874">
    <property type="entry name" value="Annexin"/>
    <property type="match status" value="1"/>
</dbReference>
<dbReference type="GO" id="GO:0005886">
    <property type="term" value="C:plasma membrane"/>
    <property type="evidence" value="ECO:0007669"/>
    <property type="project" value="TreeGrafter"/>
</dbReference>
<dbReference type="InterPro" id="IPR037104">
    <property type="entry name" value="Annexin_sf"/>
</dbReference>
<protein>
    <recommendedName>
        <fullName evidence="6">Annexin</fullName>
    </recommendedName>
</protein>
<dbReference type="Proteomes" id="UP000050790">
    <property type="component" value="Unassembled WGS sequence"/>
</dbReference>
<sequence>MRGHAVDCILSIVRCIQNRPRYFAEKLVKATEHTEKDHGTIIRIIVSRCEVDLGRIMEEFLDFNGKTIYKLIGIDYYINDSPCFVKLIIYQNLLDGVHNGCRRLLSKLIVR</sequence>
<dbReference type="AlphaFoldDB" id="A0AA85AA29"/>
<proteinExistence type="inferred from homology"/>
<dbReference type="Gene3D" id="1.10.220.10">
    <property type="entry name" value="Annexin"/>
    <property type="match status" value="1"/>
</dbReference>
<dbReference type="GO" id="GO:0012506">
    <property type="term" value="C:vesicle membrane"/>
    <property type="evidence" value="ECO:0007669"/>
    <property type="project" value="TreeGrafter"/>
</dbReference>
<keyword evidence="2" id="KW-0677">Repeat</keyword>
<comment type="similarity">
    <text evidence="1">Belongs to the annexin family.</text>
</comment>
<organism evidence="4 5">
    <name type="scientific">Schistosoma margrebowiei</name>
    <dbReference type="NCBI Taxonomy" id="48269"/>
    <lineage>
        <taxon>Eukaryota</taxon>
        <taxon>Metazoa</taxon>
        <taxon>Spiralia</taxon>
        <taxon>Lophotrochozoa</taxon>
        <taxon>Platyhelminthes</taxon>
        <taxon>Trematoda</taxon>
        <taxon>Digenea</taxon>
        <taxon>Strigeidida</taxon>
        <taxon>Schistosomatoidea</taxon>
        <taxon>Schistosomatidae</taxon>
        <taxon>Schistosoma</taxon>
    </lineage>
</organism>
<evidence type="ECO:0000256" key="3">
    <source>
        <dbReference type="ARBA" id="ARBA00023216"/>
    </source>
</evidence>
<dbReference type="GO" id="GO:0005509">
    <property type="term" value="F:calcium ion binding"/>
    <property type="evidence" value="ECO:0007669"/>
    <property type="project" value="InterPro"/>
</dbReference>
<evidence type="ECO:0000256" key="2">
    <source>
        <dbReference type="ARBA" id="ARBA00022737"/>
    </source>
</evidence>
<evidence type="ECO:0000256" key="1">
    <source>
        <dbReference type="ARBA" id="ARBA00007831"/>
    </source>
</evidence>
<evidence type="ECO:0000313" key="4">
    <source>
        <dbReference type="Proteomes" id="UP000050790"/>
    </source>
</evidence>
<dbReference type="GO" id="GO:0032509">
    <property type="term" value="P:endosome transport via multivesicular body sorting pathway"/>
    <property type="evidence" value="ECO:0007669"/>
    <property type="project" value="TreeGrafter"/>
</dbReference>
<accession>A0AA85AA29</accession>
<dbReference type="PANTHER" id="PTHR10502:SF233">
    <property type="entry name" value="ANNEXIN B9"/>
    <property type="match status" value="1"/>
</dbReference>
<evidence type="ECO:0000313" key="5">
    <source>
        <dbReference type="WBParaSite" id="SMRG1_73140.1"/>
    </source>
</evidence>
<dbReference type="GO" id="GO:0001786">
    <property type="term" value="F:phosphatidylserine binding"/>
    <property type="evidence" value="ECO:0007669"/>
    <property type="project" value="TreeGrafter"/>
</dbReference>